<dbReference type="Gene3D" id="2.60.120.1440">
    <property type="match status" value="1"/>
</dbReference>
<feature type="transmembrane region" description="Helical" evidence="1">
    <location>
        <begin position="83"/>
        <end position="103"/>
    </location>
</feature>
<dbReference type="Proteomes" id="UP001424441">
    <property type="component" value="Unassembled WGS sequence"/>
</dbReference>
<feature type="domain" description="FecR protein" evidence="2">
    <location>
        <begin position="116"/>
        <end position="204"/>
    </location>
</feature>
<dbReference type="Pfam" id="PF16220">
    <property type="entry name" value="DUF4880"/>
    <property type="match status" value="1"/>
</dbReference>
<dbReference type="InterPro" id="IPR012373">
    <property type="entry name" value="Ferrdict_sens_TM"/>
</dbReference>
<evidence type="ECO:0000256" key="1">
    <source>
        <dbReference type="SAM" id="Phobius"/>
    </source>
</evidence>
<feature type="domain" description="Protein FecR C-terminal" evidence="4">
    <location>
        <begin position="248"/>
        <end position="306"/>
    </location>
</feature>
<dbReference type="Pfam" id="PF16344">
    <property type="entry name" value="FecR_C"/>
    <property type="match status" value="1"/>
</dbReference>
<evidence type="ECO:0000259" key="3">
    <source>
        <dbReference type="Pfam" id="PF16220"/>
    </source>
</evidence>
<dbReference type="InterPro" id="IPR006860">
    <property type="entry name" value="FecR"/>
</dbReference>
<evidence type="ECO:0000313" key="5">
    <source>
        <dbReference type="EMBL" id="GAA0611266.1"/>
    </source>
</evidence>
<name>A0ABN1GHL8_9HYPH</name>
<evidence type="ECO:0000259" key="2">
    <source>
        <dbReference type="Pfam" id="PF04773"/>
    </source>
</evidence>
<dbReference type="InterPro" id="IPR032623">
    <property type="entry name" value="FecR_N"/>
</dbReference>
<dbReference type="Gene3D" id="3.55.50.30">
    <property type="match status" value="1"/>
</dbReference>
<evidence type="ECO:0000313" key="6">
    <source>
        <dbReference type="Proteomes" id="UP001424441"/>
    </source>
</evidence>
<keyword evidence="6" id="KW-1185">Reference proteome</keyword>
<dbReference type="PIRSF" id="PIRSF018266">
    <property type="entry name" value="FecR"/>
    <property type="match status" value="1"/>
</dbReference>
<dbReference type="PANTHER" id="PTHR30273:SF2">
    <property type="entry name" value="PROTEIN FECR"/>
    <property type="match status" value="1"/>
</dbReference>
<keyword evidence="1" id="KW-0472">Membrane</keyword>
<keyword evidence="1" id="KW-0812">Transmembrane</keyword>
<sequence length="319" mass="35025">MMSDKVETDKLQEAAEWFFRQDGGPLSATDEVLFQNWLIASEENRAAYAEISGTWHELAHVPDISSAPHLSPSIITKNHWFRAPMPVAAVFSCFFLLLGGAWYSDFATRISADGYTETGEVQTLHLPDGSTAEMNSGTAIAVHYSSSERRLRLLKGEAVFTVSADAQRPFVVEANGGEATALGTVYAVRDDEKGATVTVVESHVAIAALPEGQNVRLGPDQRVSYQNGIMSAVQSVDAQSETAWRRHKLIFVDKPLGDVIDELNRYHKGMIRIVDSSISTRRVSGVFETNDIVAVIDTLKKSFGFNDTRLGNLVILIHL</sequence>
<dbReference type="PANTHER" id="PTHR30273">
    <property type="entry name" value="PERIPLASMIC SIGNAL SENSOR AND SIGMA FACTOR ACTIVATOR FECR-RELATED"/>
    <property type="match status" value="1"/>
</dbReference>
<comment type="caution">
    <text evidence="5">The sequence shown here is derived from an EMBL/GenBank/DDBJ whole genome shotgun (WGS) entry which is preliminary data.</text>
</comment>
<evidence type="ECO:0000259" key="4">
    <source>
        <dbReference type="Pfam" id="PF16344"/>
    </source>
</evidence>
<dbReference type="EMBL" id="BAAADE010000008">
    <property type="protein sequence ID" value="GAA0611266.1"/>
    <property type="molecule type" value="Genomic_DNA"/>
</dbReference>
<gene>
    <name evidence="5" type="ORF">GCM10008943_28510</name>
</gene>
<dbReference type="InterPro" id="IPR032508">
    <property type="entry name" value="FecR_C"/>
</dbReference>
<protein>
    <submittedName>
        <fullName evidence="5">FecR family protein</fullName>
    </submittedName>
</protein>
<accession>A0ABN1GHL8</accession>
<reference evidence="5 6" key="1">
    <citation type="journal article" date="2019" name="Int. J. Syst. Evol. Microbiol.">
        <title>The Global Catalogue of Microorganisms (GCM) 10K type strain sequencing project: providing services to taxonomists for standard genome sequencing and annotation.</title>
        <authorList>
            <consortium name="The Broad Institute Genomics Platform"/>
            <consortium name="The Broad Institute Genome Sequencing Center for Infectious Disease"/>
            <person name="Wu L."/>
            <person name="Ma J."/>
        </authorList>
    </citation>
    <scope>NUCLEOTIDE SEQUENCE [LARGE SCALE GENOMIC DNA]</scope>
    <source>
        <strain evidence="5 6">JCM 15115</strain>
    </source>
</reference>
<proteinExistence type="predicted"/>
<feature type="domain" description="FecR N-terminal" evidence="3">
    <location>
        <begin position="12"/>
        <end position="51"/>
    </location>
</feature>
<dbReference type="RefSeq" id="WP_343806847.1">
    <property type="nucleotide sequence ID" value="NZ_BAAADE010000008.1"/>
</dbReference>
<dbReference type="Pfam" id="PF04773">
    <property type="entry name" value="FecR"/>
    <property type="match status" value="1"/>
</dbReference>
<keyword evidence="1" id="KW-1133">Transmembrane helix</keyword>
<organism evidence="5 6">
    <name type="scientific">Paenochrobactrum glaciei</name>
    <dbReference type="NCBI Taxonomy" id="486407"/>
    <lineage>
        <taxon>Bacteria</taxon>
        <taxon>Pseudomonadati</taxon>
        <taxon>Pseudomonadota</taxon>
        <taxon>Alphaproteobacteria</taxon>
        <taxon>Hyphomicrobiales</taxon>
        <taxon>Brucellaceae</taxon>
        <taxon>Paenochrobactrum</taxon>
    </lineage>
</organism>